<evidence type="ECO:0000313" key="2">
    <source>
        <dbReference type="EnsemblPlants" id="Pp3c24_12540V3.1"/>
    </source>
</evidence>
<dbReference type="SUPFAM" id="SSF54427">
    <property type="entry name" value="NTF2-like"/>
    <property type="match status" value="1"/>
</dbReference>
<dbReference type="Proteomes" id="UP000006727">
    <property type="component" value="Chromosome 24"/>
</dbReference>
<dbReference type="RefSeq" id="XP_024363584.1">
    <property type="nucleotide sequence ID" value="XM_024507816.2"/>
</dbReference>
<dbReference type="OrthoDB" id="348976at2759"/>
<sequence>MASSAAPACASSLPWLSSPVPSSRLSSPELSRCGVVWRCCPIGGIVRGVRYGATWSYPSLRRRSEYGLFAVARMTNREKDVVIEKDAREQEQQEEPLLLRIGVFLVTEILRLFSNFGSSESATAIVEVEQSPVENQTVLEVLREDYERAYFLTGDFTPTLYADDCLFADPTIQFRGRDRYQRNLKLLVPFFEEPKLILFDIQEEGELQDSKSRQHKSINANWNLRTYLRLPWKPLIDVDGSTLYVLDANSKIVKHIESWSISGWQAVQQLFVPSDRAFRSS</sequence>
<dbReference type="FunCoup" id="A0A2K1IGI9">
    <property type="interactions" value="956"/>
</dbReference>
<reference evidence="2" key="3">
    <citation type="submission" date="2020-12" db="UniProtKB">
        <authorList>
            <consortium name="EnsemblPlants"/>
        </authorList>
    </citation>
    <scope>IDENTIFICATION</scope>
</reference>
<dbReference type="Gramene" id="Pp3c24_12540V3.1">
    <property type="protein sequence ID" value="Pp3c24_12540V3.1"/>
    <property type="gene ID" value="Pp3c24_12540"/>
</dbReference>
<dbReference type="Pfam" id="PF10184">
    <property type="entry name" value="DUF2358"/>
    <property type="match status" value="1"/>
</dbReference>
<evidence type="ECO:0000313" key="3">
    <source>
        <dbReference type="Proteomes" id="UP000006727"/>
    </source>
</evidence>
<dbReference type="Gramene" id="Pp3c24_12540V3.2">
    <property type="protein sequence ID" value="Pp3c24_12540V3.2"/>
    <property type="gene ID" value="Pp3c24_12540"/>
</dbReference>
<protein>
    <submittedName>
        <fullName evidence="1 2">Uncharacterized protein</fullName>
    </submittedName>
</protein>
<accession>A0A2K1IGI9</accession>
<dbReference type="STRING" id="3218.A0A2K1IGI9"/>
<name>A0A2K1IGI9_PHYPA</name>
<reference evidence="1 3" key="1">
    <citation type="journal article" date="2008" name="Science">
        <title>The Physcomitrella genome reveals evolutionary insights into the conquest of land by plants.</title>
        <authorList>
            <person name="Rensing S."/>
            <person name="Lang D."/>
            <person name="Zimmer A."/>
            <person name="Terry A."/>
            <person name="Salamov A."/>
            <person name="Shapiro H."/>
            <person name="Nishiyama T."/>
            <person name="Perroud P.-F."/>
            <person name="Lindquist E."/>
            <person name="Kamisugi Y."/>
            <person name="Tanahashi T."/>
            <person name="Sakakibara K."/>
            <person name="Fujita T."/>
            <person name="Oishi K."/>
            <person name="Shin-I T."/>
            <person name="Kuroki Y."/>
            <person name="Toyoda A."/>
            <person name="Suzuki Y."/>
            <person name="Hashimoto A."/>
            <person name="Yamaguchi K."/>
            <person name="Sugano A."/>
            <person name="Kohara Y."/>
            <person name="Fujiyama A."/>
            <person name="Anterola A."/>
            <person name="Aoki S."/>
            <person name="Ashton N."/>
            <person name="Barbazuk W.B."/>
            <person name="Barker E."/>
            <person name="Bennetzen J."/>
            <person name="Bezanilla M."/>
            <person name="Blankenship R."/>
            <person name="Cho S.H."/>
            <person name="Dutcher S."/>
            <person name="Estelle M."/>
            <person name="Fawcett J.A."/>
            <person name="Gundlach H."/>
            <person name="Hanada K."/>
            <person name="Heyl A."/>
            <person name="Hicks K.A."/>
            <person name="Hugh J."/>
            <person name="Lohr M."/>
            <person name="Mayer K."/>
            <person name="Melkozernov A."/>
            <person name="Murata T."/>
            <person name="Nelson D."/>
            <person name="Pils B."/>
            <person name="Prigge M."/>
            <person name="Reiss B."/>
            <person name="Renner T."/>
            <person name="Rombauts S."/>
            <person name="Rushton P."/>
            <person name="Sanderfoot A."/>
            <person name="Schween G."/>
            <person name="Shiu S.-H."/>
            <person name="Stueber K."/>
            <person name="Theodoulou F.L."/>
            <person name="Tu H."/>
            <person name="Van de Peer Y."/>
            <person name="Verrier P.J."/>
            <person name="Waters E."/>
            <person name="Wood A."/>
            <person name="Yang L."/>
            <person name="Cove D."/>
            <person name="Cuming A."/>
            <person name="Hasebe M."/>
            <person name="Lucas S."/>
            <person name="Mishler D.B."/>
            <person name="Reski R."/>
            <person name="Grigoriev I."/>
            <person name="Quatrano R.S."/>
            <person name="Boore J.L."/>
        </authorList>
    </citation>
    <scope>NUCLEOTIDE SEQUENCE [LARGE SCALE GENOMIC DNA]</scope>
    <source>
        <strain evidence="2 3">cv. Gransden 2004</strain>
    </source>
</reference>
<dbReference type="InterPro" id="IPR018790">
    <property type="entry name" value="DUF2358"/>
</dbReference>
<dbReference type="GeneID" id="112276460"/>
<dbReference type="AlphaFoldDB" id="A0A2K1IGI9"/>
<dbReference type="PaxDb" id="3218-PP1S16_360V6.1"/>
<dbReference type="PANTHER" id="PTHR34123">
    <property type="entry name" value="OS04G0578200 PROTEIN"/>
    <property type="match status" value="1"/>
</dbReference>
<dbReference type="KEGG" id="ppp:112276460"/>
<dbReference type="PANTHER" id="PTHR34123:SF4">
    <property type="entry name" value="PHOSPHORIBOSYLTRANSFERASE-LIKE PROTEIN, PUTATIVE (DUF2358)-RELATED"/>
    <property type="match status" value="1"/>
</dbReference>
<keyword evidence="3" id="KW-1185">Reference proteome</keyword>
<gene>
    <name evidence="2" type="primary">LOC112276460</name>
    <name evidence="1" type="ORF">PHYPA_028984</name>
</gene>
<evidence type="ECO:0000313" key="1">
    <source>
        <dbReference type="EMBL" id="PNR28392.1"/>
    </source>
</evidence>
<organism evidence="1">
    <name type="scientific">Physcomitrium patens</name>
    <name type="common">Spreading-leaved earth moss</name>
    <name type="synonym">Physcomitrella patens</name>
    <dbReference type="NCBI Taxonomy" id="3218"/>
    <lineage>
        <taxon>Eukaryota</taxon>
        <taxon>Viridiplantae</taxon>
        <taxon>Streptophyta</taxon>
        <taxon>Embryophyta</taxon>
        <taxon>Bryophyta</taxon>
        <taxon>Bryophytina</taxon>
        <taxon>Bryopsida</taxon>
        <taxon>Funariidae</taxon>
        <taxon>Funariales</taxon>
        <taxon>Funariaceae</taxon>
        <taxon>Physcomitrium</taxon>
    </lineage>
</organism>
<dbReference type="InterPro" id="IPR032710">
    <property type="entry name" value="NTF2-like_dom_sf"/>
</dbReference>
<dbReference type="EMBL" id="ABEU02000024">
    <property type="protein sequence ID" value="PNR28392.1"/>
    <property type="molecule type" value="Genomic_DNA"/>
</dbReference>
<proteinExistence type="predicted"/>
<dbReference type="EnsemblPlants" id="Pp3c24_12540V3.2">
    <property type="protein sequence ID" value="Pp3c24_12540V3.2"/>
    <property type="gene ID" value="Pp3c24_12540"/>
</dbReference>
<dbReference type="EnsemblPlants" id="Pp3c24_12540V3.1">
    <property type="protein sequence ID" value="Pp3c24_12540V3.1"/>
    <property type="gene ID" value="Pp3c24_12540"/>
</dbReference>
<reference evidence="1 3" key="2">
    <citation type="journal article" date="2018" name="Plant J.">
        <title>The Physcomitrella patens chromosome-scale assembly reveals moss genome structure and evolution.</title>
        <authorList>
            <person name="Lang D."/>
            <person name="Ullrich K.K."/>
            <person name="Murat F."/>
            <person name="Fuchs J."/>
            <person name="Jenkins J."/>
            <person name="Haas F.B."/>
            <person name="Piednoel M."/>
            <person name="Gundlach H."/>
            <person name="Van Bel M."/>
            <person name="Meyberg R."/>
            <person name="Vives C."/>
            <person name="Morata J."/>
            <person name="Symeonidi A."/>
            <person name="Hiss M."/>
            <person name="Muchero W."/>
            <person name="Kamisugi Y."/>
            <person name="Saleh O."/>
            <person name="Blanc G."/>
            <person name="Decker E.L."/>
            <person name="van Gessel N."/>
            <person name="Grimwood J."/>
            <person name="Hayes R.D."/>
            <person name="Graham S.W."/>
            <person name="Gunter L.E."/>
            <person name="McDaniel S.F."/>
            <person name="Hoernstein S.N.W."/>
            <person name="Larsson A."/>
            <person name="Li F.W."/>
            <person name="Perroud P.F."/>
            <person name="Phillips J."/>
            <person name="Ranjan P."/>
            <person name="Rokshar D.S."/>
            <person name="Rothfels C.J."/>
            <person name="Schneider L."/>
            <person name="Shu S."/>
            <person name="Stevenson D.W."/>
            <person name="Thummler F."/>
            <person name="Tillich M."/>
            <person name="Villarreal Aguilar J.C."/>
            <person name="Widiez T."/>
            <person name="Wong G.K."/>
            <person name="Wymore A."/>
            <person name="Zhang Y."/>
            <person name="Zimmer A.D."/>
            <person name="Quatrano R.S."/>
            <person name="Mayer K.F.X."/>
            <person name="Goodstein D."/>
            <person name="Casacuberta J.M."/>
            <person name="Vandepoele K."/>
            <person name="Reski R."/>
            <person name="Cuming A.C."/>
            <person name="Tuskan G.A."/>
            <person name="Maumus F."/>
            <person name="Salse J."/>
            <person name="Schmutz J."/>
            <person name="Rensing S.A."/>
        </authorList>
    </citation>
    <scope>NUCLEOTIDE SEQUENCE [LARGE SCALE GENOMIC DNA]</scope>
    <source>
        <strain evidence="2 3">cv. Gransden 2004</strain>
    </source>
</reference>